<evidence type="ECO:0000256" key="8">
    <source>
        <dbReference type="ARBA" id="ARBA00048679"/>
    </source>
</evidence>
<comment type="caution">
    <text evidence="11">The sequence shown here is derived from an EMBL/GenBank/DDBJ whole genome shotgun (WGS) entry which is preliminary data.</text>
</comment>
<dbReference type="OMA" id="ARMARWH"/>
<keyword evidence="6 9" id="KW-0067">ATP-binding</keyword>
<keyword evidence="4 9" id="KW-0547">Nucleotide-binding</keyword>
<dbReference type="PANTHER" id="PTHR24054">
    <property type="entry name" value="CASEIN KINASE II SUBUNIT ALPHA"/>
    <property type="match status" value="1"/>
</dbReference>
<keyword evidence="12" id="KW-1185">Reference proteome</keyword>
<evidence type="ECO:0000256" key="3">
    <source>
        <dbReference type="ARBA" id="ARBA00022679"/>
    </source>
</evidence>
<sequence>MSTSTVQCISRVFAYVNKERPDSYSNYDSFDADWSSPDSYQLVRRIGRGKYSDVFTGVDVRIDQDIVVKVLKVICISSQPVRKRKIGREIKILQNLRGHPNIVSLLDITRSERGIPSLIFEYIECLEYSVCSA</sequence>
<dbReference type="AlphaFoldDB" id="A0A0C2M2Y2"/>
<feature type="domain" description="Protein kinase" evidence="10">
    <location>
        <begin position="40"/>
        <end position="133"/>
    </location>
</feature>
<proteinExistence type="predicted"/>
<dbReference type="Proteomes" id="UP000031668">
    <property type="component" value="Unassembled WGS sequence"/>
</dbReference>
<evidence type="ECO:0000256" key="5">
    <source>
        <dbReference type="ARBA" id="ARBA00022777"/>
    </source>
</evidence>
<dbReference type="Pfam" id="PF00069">
    <property type="entry name" value="Pkinase"/>
    <property type="match status" value="1"/>
</dbReference>
<dbReference type="GO" id="GO:0005956">
    <property type="term" value="C:protein kinase CK2 complex"/>
    <property type="evidence" value="ECO:0007669"/>
    <property type="project" value="TreeGrafter"/>
</dbReference>
<dbReference type="PANTHER" id="PTHR24054:SF0">
    <property type="entry name" value="CASEIN KINASE II SUBUNIT ALPHA"/>
    <property type="match status" value="1"/>
</dbReference>
<dbReference type="InterPro" id="IPR011009">
    <property type="entry name" value="Kinase-like_dom_sf"/>
</dbReference>
<keyword evidence="3" id="KW-0808">Transferase</keyword>
<gene>
    <name evidence="11" type="ORF">RF11_12850</name>
</gene>
<dbReference type="FunFam" id="3.30.200.20:FF:000088">
    <property type="entry name" value="Casein kinase II subunit alpha"/>
    <property type="match status" value="1"/>
</dbReference>
<dbReference type="GO" id="GO:0005829">
    <property type="term" value="C:cytosol"/>
    <property type="evidence" value="ECO:0007669"/>
    <property type="project" value="TreeGrafter"/>
</dbReference>
<comment type="catalytic activity">
    <reaction evidence="8">
        <text>L-seryl-[protein] + ATP = O-phospho-L-seryl-[protein] + ADP + H(+)</text>
        <dbReference type="Rhea" id="RHEA:17989"/>
        <dbReference type="Rhea" id="RHEA-COMP:9863"/>
        <dbReference type="Rhea" id="RHEA-COMP:11604"/>
        <dbReference type="ChEBI" id="CHEBI:15378"/>
        <dbReference type="ChEBI" id="CHEBI:29999"/>
        <dbReference type="ChEBI" id="CHEBI:30616"/>
        <dbReference type="ChEBI" id="CHEBI:83421"/>
        <dbReference type="ChEBI" id="CHEBI:456216"/>
        <dbReference type="EC" id="2.7.11.1"/>
    </reaction>
</comment>
<protein>
    <recommendedName>
        <fullName evidence="1">non-specific serine/threonine protein kinase</fullName>
        <ecNumber evidence="1">2.7.11.1</ecNumber>
    </recommendedName>
</protein>
<keyword evidence="5 11" id="KW-0418">Kinase</keyword>
<reference evidence="11 12" key="1">
    <citation type="journal article" date="2014" name="Genome Biol. Evol.">
        <title>The genome of the myxosporean Thelohanellus kitauei shows adaptations to nutrient acquisition within its fish host.</title>
        <authorList>
            <person name="Yang Y."/>
            <person name="Xiong J."/>
            <person name="Zhou Z."/>
            <person name="Huo F."/>
            <person name="Miao W."/>
            <person name="Ran C."/>
            <person name="Liu Y."/>
            <person name="Zhang J."/>
            <person name="Feng J."/>
            <person name="Wang M."/>
            <person name="Wang M."/>
            <person name="Wang L."/>
            <person name="Yao B."/>
        </authorList>
    </citation>
    <scope>NUCLEOTIDE SEQUENCE [LARGE SCALE GENOMIC DNA]</scope>
    <source>
        <strain evidence="11">Wuqing</strain>
    </source>
</reference>
<evidence type="ECO:0000256" key="4">
    <source>
        <dbReference type="ARBA" id="ARBA00022741"/>
    </source>
</evidence>
<feature type="binding site" evidence="9">
    <location>
        <position position="69"/>
    </location>
    <ligand>
        <name>ATP</name>
        <dbReference type="ChEBI" id="CHEBI:30616"/>
    </ligand>
</feature>
<evidence type="ECO:0000256" key="7">
    <source>
        <dbReference type="ARBA" id="ARBA00047899"/>
    </source>
</evidence>
<dbReference type="GO" id="GO:0004674">
    <property type="term" value="F:protein serine/threonine kinase activity"/>
    <property type="evidence" value="ECO:0007669"/>
    <property type="project" value="UniProtKB-KW"/>
</dbReference>
<dbReference type="Gene3D" id="3.30.200.20">
    <property type="entry name" value="Phosphorylase Kinase, domain 1"/>
    <property type="match status" value="1"/>
</dbReference>
<comment type="catalytic activity">
    <reaction evidence="7">
        <text>L-threonyl-[protein] + ATP = O-phospho-L-threonyl-[protein] + ADP + H(+)</text>
        <dbReference type="Rhea" id="RHEA:46608"/>
        <dbReference type="Rhea" id="RHEA-COMP:11060"/>
        <dbReference type="Rhea" id="RHEA-COMP:11605"/>
        <dbReference type="ChEBI" id="CHEBI:15378"/>
        <dbReference type="ChEBI" id="CHEBI:30013"/>
        <dbReference type="ChEBI" id="CHEBI:30616"/>
        <dbReference type="ChEBI" id="CHEBI:61977"/>
        <dbReference type="ChEBI" id="CHEBI:456216"/>
        <dbReference type="EC" id="2.7.11.1"/>
    </reaction>
</comment>
<evidence type="ECO:0000256" key="9">
    <source>
        <dbReference type="PROSITE-ProRule" id="PRU10141"/>
    </source>
</evidence>
<dbReference type="OrthoDB" id="10254671at2759"/>
<evidence type="ECO:0000259" key="10">
    <source>
        <dbReference type="PROSITE" id="PS50011"/>
    </source>
</evidence>
<name>A0A0C2M2Y2_THEKT</name>
<evidence type="ECO:0000313" key="12">
    <source>
        <dbReference type="Proteomes" id="UP000031668"/>
    </source>
</evidence>
<dbReference type="PROSITE" id="PS50011">
    <property type="entry name" value="PROTEIN_KINASE_DOM"/>
    <property type="match status" value="1"/>
</dbReference>
<evidence type="ECO:0000313" key="11">
    <source>
        <dbReference type="EMBL" id="KII61435.1"/>
    </source>
</evidence>
<evidence type="ECO:0000256" key="2">
    <source>
        <dbReference type="ARBA" id="ARBA00022527"/>
    </source>
</evidence>
<keyword evidence="2" id="KW-0723">Serine/threonine-protein kinase</keyword>
<dbReference type="SUPFAM" id="SSF56112">
    <property type="entry name" value="Protein kinase-like (PK-like)"/>
    <property type="match status" value="1"/>
</dbReference>
<dbReference type="GO" id="GO:0005634">
    <property type="term" value="C:nucleus"/>
    <property type="evidence" value="ECO:0007669"/>
    <property type="project" value="TreeGrafter"/>
</dbReference>
<dbReference type="EMBL" id="JWZT01005339">
    <property type="protein sequence ID" value="KII61435.1"/>
    <property type="molecule type" value="Genomic_DNA"/>
</dbReference>
<dbReference type="GO" id="GO:0005524">
    <property type="term" value="F:ATP binding"/>
    <property type="evidence" value="ECO:0007669"/>
    <property type="project" value="UniProtKB-UniRule"/>
</dbReference>
<dbReference type="PROSITE" id="PS00107">
    <property type="entry name" value="PROTEIN_KINASE_ATP"/>
    <property type="match status" value="1"/>
</dbReference>
<dbReference type="InterPro" id="IPR045216">
    <property type="entry name" value="CK2_alpha"/>
</dbReference>
<accession>A0A0C2M2Y2</accession>
<organism evidence="11 12">
    <name type="scientific">Thelohanellus kitauei</name>
    <name type="common">Myxosporean</name>
    <dbReference type="NCBI Taxonomy" id="669202"/>
    <lineage>
        <taxon>Eukaryota</taxon>
        <taxon>Metazoa</taxon>
        <taxon>Cnidaria</taxon>
        <taxon>Myxozoa</taxon>
        <taxon>Myxosporea</taxon>
        <taxon>Bivalvulida</taxon>
        <taxon>Platysporina</taxon>
        <taxon>Myxobolidae</taxon>
        <taxon>Thelohanellus</taxon>
    </lineage>
</organism>
<dbReference type="InterPro" id="IPR000719">
    <property type="entry name" value="Prot_kinase_dom"/>
</dbReference>
<dbReference type="GO" id="GO:0051726">
    <property type="term" value="P:regulation of cell cycle"/>
    <property type="evidence" value="ECO:0007669"/>
    <property type="project" value="TreeGrafter"/>
</dbReference>
<evidence type="ECO:0000256" key="1">
    <source>
        <dbReference type="ARBA" id="ARBA00012513"/>
    </source>
</evidence>
<dbReference type="EC" id="2.7.11.1" evidence="1"/>
<evidence type="ECO:0000256" key="6">
    <source>
        <dbReference type="ARBA" id="ARBA00022840"/>
    </source>
</evidence>
<dbReference type="InterPro" id="IPR017441">
    <property type="entry name" value="Protein_kinase_ATP_BS"/>
</dbReference>